<gene>
    <name evidence="1" type="ORF">BpHYR1_046521</name>
</gene>
<dbReference type="Proteomes" id="UP000276133">
    <property type="component" value="Unassembled WGS sequence"/>
</dbReference>
<dbReference type="EMBL" id="REGN01005153">
    <property type="protein sequence ID" value="RNA14610.1"/>
    <property type="molecule type" value="Genomic_DNA"/>
</dbReference>
<accession>A0A3M7QTB6</accession>
<sequence length="61" mass="7383">MKKHETKYNFAEVLFNLKKILFVEVTNKQNFYFVKLYENYTSKRETNQILNGLFLGSRETN</sequence>
<evidence type="ECO:0000313" key="2">
    <source>
        <dbReference type="Proteomes" id="UP000276133"/>
    </source>
</evidence>
<protein>
    <submittedName>
        <fullName evidence="1">Uncharacterized protein</fullName>
    </submittedName>
</protein>
<reference evidence="1 2" key="1">
    <citation type="journal article" date="2018" name="Sci. Rep.">
        <title>Genomic signatures of local adaptation to the degree of environmental predictability in rotifers.</title>
        <authorList>
            <person name="Franch-Gras L."/>
            <person name="Hahn C."/>
            <person name="Garcia-Roger E.M."/>
            <person name="Carmona M.J."/>
            <person name="Serra M."/>
            <person name="Gomez A."/>
        </authorList>
    </citation>
    <scope>NUCLEOTIDE SEQUENCE [LARGE SCALE GENOMIC DNA]</scope>
    <source>
        <strain evidence="1">HYR1</strain>
    </source>
</reference>
<organism evidence="1 2">
    <name type="scientific">Brachionus plicatilis</name>
    <name type="common">Marine rotifer</name>
    <name type="synonym">Brachionus muelleri</name>
    <dbReference type="NCBI Taxonomy" id="10195"/>
    <lineage>
        <taxon>Eukaryota</taxon>
        <taxon>Metazoa</taxon>
        <taxon>Spiralia</taxon>
        <taxon>Gnathifera</taxon>
        <taxon>Rotifera</taxon>
        <taxon>Eurotatoria</taxon>
        <taxon>Monogononta</taxon>
        <taxon>Pseudotrocha</taxon>
        <taxon>Ploima</taxon>
        <taxon>Brachionidae</taxon>
        <taxon>Brachionus</taxon>
    </lineage>
</organism>
<evidence type="ECO:0000313" key="1">
    <source>
        <dbReference type="EMBL" id="RNA14610.1"/>
    </source>
</evidence>
<name>A0A3M7QTB6_BRAPC</name>
<comment type="caution">
    <text evidence="1">The sequence shown here is derived from an EMBL/GenBank/DDBJ whole genome shotgun (WGS) entry which is preliminary data.</text>
</comment>
<proteinExistence type="predicted"/>
<dbReference type="AlphaFoldDB" id="A0A3M7QTB6"/>
<keyword evidence="2" id="KW-1185">Reference proteome</keyword>